<reference evidence="7 8" key="1">
    <citation type="submission" date="2014-04" db="EMBL/GenBank/DDBJ databases">
        <authorList>
            <consortium name="DOE Joint Genome Institute"/>
            <person name="Kuo A."/>
            <person name="Girlanda M."/>
            <person name="Perotto S."/>
            <person name="Kohler A."/>
            <person name="Nagy L.G."/>
            <person name="Floudas D."/>
            <person name="Copeland A."/>
            <person name="Barry K.W."/>
            <person name="Cichocki N."/>
            <person name="Veneault-Fourrey C."/>
            <person name="LaButti K."/>
            <person name="Lindquist E.A."/>
            <person name="Lipzen A."/>
            <person name="Lundell T."/>
            <person name="Morin E."/>
            <person name="Murat C."/>
            <person name="Sun H."/>
            <person name="Tunlid A."/>
            <person name="Henrissat B."/>
            <person name="Grigoriev I.V."/>
            <person name="Hibbett D.S."/>
            <person name="Martin F."/>
            <person name="Nordberg H.P."/>
            <person name="Cantor M.N."/>
            <person name="Hua S.X."/>
        </authorList>
    </citation>
    <scope>NUCLEOTIDE SEQUENCE [LARGE SCALE GENOMIC DNA]</scope>
    <source>
        <strain evidence="7 8">MUT 4182</strain>
    </source>
</reference>
<dbReference type="SUPFAM" id="SSF50978">
    <property type="entry name" value="WD40 repeat-like"/>
    <property type="match status" value="1"/>
</dbReference>
<gene>
    <name evidence="7" type="ORF">M407DRAFT_78299</name>
</gene>
<feature type="repeat" description="WD" evidence="5">
    <location>
        <begin position="54"/>
        <end position="95"/>
    </location>
</feature>
<sequence length="439" mass="49402">DPFGQNFPENVVATLEDAALCLRYSPTGRFIAAGRYDGFISVWDTETKGNIRSMEGHVKGIVSVSWSRNSKYILTASKDCNCIIWDLKLGERKQTIRFDTPLLGASFHPRNSKIILVTLASQHCYLCDLRKKRNGRVELSAAPTANGTNHDAESKTTTKGTITVARFSSDGKTVWVGTNTGTLLIFKTRTQELISREKLTNNYSIKHMEFDRAGNNLVLNSTERIVRAYSIDPDSEGKPTLTLLHKLQDPIQRSPWMGVSFSGDGEYVLAGSGNIASHGLYIWDRTTGDLEKILEGPKEPLTDLHWHPIKPHIASLAQSGLIHLWGRHVTENYSAFAPGFEELDENIEYEEREDEFDIPDEEEEQRRRQRVEEEEVDVDTVEPPEEKIAKGRLVSVLAAPGQGDEEDAWADDEPDDDTEFDWFPPVIMEDDGDEEDGDF</sequence>
<dbReference type="PROSITE" id="PS00678">
    <property type="entry name" value="WD_REPEATS_1"/>
    <property type="match status" value="2"/>
</dbReference>
<dbReference type="AlphaFoldDB" id="A0A0C3LP62"/>
<dbReference type="Gene3D" id="2.130.10.10">
    <property type="entry name" value="YVTN repeat-like/Quinoprotein amine dehydrogenase"/>
    <property type="match status" value="1"/>
</dbReference>
<evidence type="ECO:0000256" key="3">
    <source>
        <dbReference type="ARBA" id="ARBA00022737"/>
    </source>
</evidence>
<accession>A0A0C3LP62</accession>
<evidence type="ECO:0000256" key="2">
    <source>
        <dbReference type="ARBA" id="ARBA00022574"/>
    </source>
</evidence>
<dbReference type="PROSITE" id="PS50082">
    <property type="entry name" value="WD_REPEATS_2"/>
    <property type="match status" value="2"/>
</dbReference>
<evidence type="ECO:0000256" key="5">
    <source>
        <dbReference type="PROSITE-ProRule" id="PRU00221"/>
    </source>
</evidence>
<dbReference type="STRING" id="1051891.A0A0C3LP62"/>
<evidence type="ECO:0000256" key="4">
    <source>
        <dbReference type="ARBA" id="ARBA00023242"/>
    </source>
</evidence>
<feature type="compositionally biased region" description="Acidic residues" evidence="6">
    <location>
        <begin position="372"/>
        <end position="383"/>
    </location>
</feature>
<dbReference type="GO" id="GO:0048188">
    <property type="term" value="C:Set1C/COMPASS complex"/>
    <property type="evidence" value="ECO:0007669"/>
    <property type="project" value="InterPro"/>
</dbReference>
<keyword evidence="4" id="KW-0539">Nucleus</keyword>
<keyword evidence="3" id="KW-0677">Repeat</keyword>
<feature type="compositionally biased region" description="Acidic residues" evidence="6">
    <location>
        <begin position="428"/>
        <end position="439"/>
    </location>
</feature>
<protein>
    <submittedName>
        <fullName evidence="7">Uncharacterized protein</fullName>
    </submittedName>
</protein>
<keyword evidence="2 5" id="KW-0853">WD repeat</keyword>
<dbReference type="SMART" id="SM00320">
    <property type="entry name" value="WD40"/>
    <property type="match status" value="6"/>
</dbReference>
<dbReference type="HOGENOM" id="CLU_032142_2_1_1"/>
<evidence type="ECO:0000256" key="1">
    <source>
        <dbReference type="ARBA" id="ARBA00004123"/>
    </source>
</evidence>
<reference evidence="8" key="2">
    <citation type="submission" date="2015-01" db="EMBL/GenBank/DDBJ databases">
        <title>Evolutionary Origins and Diversification of the Mycorrhizal Mutualists.</title>
        <authorList>
            <consortium name="DOE Joint Genome Institute"/>
            <consortium name="Mycorrhizal Genomics Consortium"/>
            <person name="Kohler A."/>
            <person name="Kuo A."/>
            <person name="Nagy L.G."/>
            <person name="Floudas D."/>
            <person name="Copeland A."/>
            <person name="Barry K.W."/>
            <person name="Cichocki N."/>
            <person name="Veneault-Fourrey C."/>
            <person name="LaButti K."/>
            <person name="Lindquist E.A."/>
            <person name="Lipzen A."/>
            <person name="Lundell T."/>
            <person name="Morin E."/>
            <person name="Murat C."/>
            <person name="Riley R."/>
            <person name="Ohm R."/>
            <person name="Sun H."/>
            <person name="Tunlid A."/>
            <person name="Henrissat B."/>
            <person name="Grigoriev I.V."/>
            <person name="Hibbett D.S."/>
            <person name="Martin F."/>
        </authorList>
    </citation>
    <scope>NUCLEOTIDE SEQUENCE [LARGE SCALE GENOMIC DNA]</scope>
    <source>
        <strain evidence="8">MUT 4182</strain>
    </source>
</reference>
<dbReference type="Pfam" id="PF00400">
    <property type="entry name" value="WD40"/>
    <property type="match status" value="2"/>
</dbReference>
<feature type="compositionally biased region" description="Acidic residues" evidence="6">
    <location>
        <begin position="403"/>
        <end position="420"/>
    </location>
</feature>
<dbReference type="InterPro" id="IPR015943">
    <property type="entry name" value="WD40/YVTN_repeat-like_dom_sf"/>
</dbReference>
<dbReference type="InterPro" id="IPR036322">
    <property type="entry name" value="WD40_repeat_dom_sf"/>
</dbReference>
<keyword evidence="8" id="KW-1185">Reference proteome</keyword>
<dbReference type="EMBL" id="KN823090">
    <property type="protein sequence ID" value="KIO23217.1"/>
    <property type="molecule type" value="Genomic_DNA"/>
</dbReference>
<evidence type="ECO:0000256" key="6">
    <source>
        <dbReference type="SAM" id="MobiDB-lite"/>
    </source>
</evidence>
<dbReference type="OrthoDB" id="196858at2759"/>
<dbReference type="InterPro" id="IPR001680">
    <property type="entry name" value="WD40_rpt"/>
</dbReference>
<feature type="compositionally biased region" description="Acidic residues" evidence="6">
    <location>
        <begin position="351"/>
        <end position="363"/>
    </location>
</feature>
<feature type="region of interest" description="Disordered" evidence="6">
    <location>
        <begin position="351"/>
        <end position="439"/>
    </location>
</feature>
<feature type="non-terminal residue" evidence="7">
    <location>
        <position position="1"/>
    </location>
</feature>
<dbReference type="PANTHER" id="PTHR44040">
    <property type="entry name" value="RETINOBLASTOMA-BINDING PROTEIN 5"/>
    <property type="match status" value="1"/>
</dbReference>
<proteinExistence type="predicted"/>
<name>A0A0C3LP62_9AGAM</name>
<dbReference type="PANTHER" id="PTHR44040:SF1">
    <property type="entry name" value="RETINOBLASTOMA-BINDING PROTEIN 5"/>
    <property type="match status" value="1"/>
</dbReference>
<feature type="repeat" description="WD" evidence="5">
    <location>
        <begin position="12"/>
        <end position="53"/>
    </location>
</feature>
<evidence type="ECO:0000313" key="8">
    <source>
        <dbReference type="Proteomes" id="UP000054248"/>
    </source>
</evidence>
<evidence type="ECO:0000313" key="7">
    <source>
        <dbReference type="EMBL" id="KIO23217.1"/>
    </source>
</evidence>
<dbReference type="Proteomes" id="UP000054248">
    <property type="component" value="Unassembled WGS sequence"/>
</dbReference>
<comment type="subcellular location">
    <subcellularLocation>
        <location evidence="1">Nucleus</location>
    </subcellularLocation>
</comment>
<organism evidence="7 8">
    <name type="scientific">Tulasnella calospora MUT 4182</name>
    <dbReference type="NCBI Taxonomy" id="1051891"/>
    <lineage>
        <taxon>Eukaryota</taxon>
        <taxon>Fungi</taxon>
        <taxon>Dikarya</taxon>
        <taxon>Basidiomycota</taxon>
        <taxon>Agaricomycotina</taxon>
        <taxon>Agaricomycetes</taxon>
        <taxon>Cantharellales</taxon>
        <taxon>Tulasnellaceae</taxon>
        <taxon>Tulasnella</taxon>
    </lineage>
</organism>
<dbReference type="InterPro" id="IPR037850">
    <property type="entry name" value="RBBP5/Swd1"/>
</dbReference>
<dbReference type="PROSITE" id="PS50294">
    <property type="entry name" value="WD_REPEATS_REGION"/>
    <property type="match status" value="1"/>
</dbReference>
<dbReference type="InterPro" id="IPR019775">
    <property type="entry name" value="WD40_repeat_CS"/>
</dbReference>